<dbReference type="Proteomes" id="UP000198761">
    <property type="component" value="Unassembled WGS sequence"/>
</dbReference>
<dbReference type="RefSeq" id="WP_091297962.1">
    <property type="nucleotide sequence ID" value="NZ_FOCE01000002.1"/>
</dbReference>
<organism evidence="2 3">
    <name type="scientific">Gemmobacter aquatilis</name>
    <dbReference type="NCBI Taxonomy" id="933059"/>
    <lineage>
        <taxon>Bacteria</taxon>
        <taxon>Pseudomonadati</taxon>
        <taxon>Pseudomonadota</taxon>
        <taxon>Alphaproteobacteria</taxon>
        <taxon>Rhodobacterales</taxon>
        <taxon>Paracoccaceae</taxon>
        <taxon>Gemmobacter</taxon>
    </lineage>
</organism>
<gene>
    <name evidence="2" type="ORF">SAMN04488103_102275</name>
</gene>
<proteinExistence type="predicted"/>
<evidence type="ECO:0000313" key="3">
    <source>
        <dbReference type="Proteomes" id="UP000198761"/>
    </source>
</evidence>
<protein>
    <submittedName>
        <fullName evidence="2">Uncharacterized protein</fullName>
    </submittedName>
</protein>
<evidence type="ECO:0000256" key="1">
    <source>
        <dbReference type="SAM" id="MobiDB-lite"/>
    </source>
</evidence>
<evidence type="ECO:0000313" key="2">
    <source>
        <dbReference type="EMBL" id="SEM86237.1"/>
    </source>
</evidence>
<reference evidence="2 3" key="1">
    <citation type="submission" date="2016-10" db="EMBL/GenBank/DDBJ databases">
        <authorList>
            <person name="de Groot N.N."/>
        </authorList>
    </citation>
    <scope>NUCLEOTIDE SEQUENCE [LARGE SCALE GENOMIC DNA]</scope>
    <source>
        <strain evidence="2 3">DSM 3857</strain>
    </source>
</reference>
<keyword evidence="3" id="KW-1185">Reference proteome</keyword>
<dbReference type="STRING" id="933059.SAMN04488103_102275"/>
<name>A0A1H8BWJ7_9RHOB</name>
<sequence length="130" mass="13344">MAIEVSRIGSPGALPLGTGTATARAQAPRNRQDDSPAPQTLPLQTTPLQATSELGRLALAARHAGAPQDPDLITRTAARAYDHAAQVLGPGQATAQGICERIALLPVPGDLSLEASRMPPLGDDARPTGE</sequence>
<dbReference type="EMBL" id="FOCE01000002">
    <property type="protein sequence ID" value="SEM86237.1"/>
    <property type="molecule type" value="Genomic_DNA"/>
</dbReference>
<accession>A0A1H8BWJ7</accession>
<dbReference type="AlphaFoldDB" id="A0A1H8BWJ7"/>
<feature type="compositionally biased region" description="Low complexity" evidence="1">
    <location>
        <begin position="36"/>
        <end position="51"/>
    </location>
</feature>
<feature type="region of interest" description="Disordered" evidence="1">
    <location>
        <begin position="1"/>
        <end position="51"/>
    </location>
</feature>